<comment type="function">
    <text evidence="1">Component of the general transcription and DNA repair factor IIH (TFIIH) core complex which is involved in general and transcription-coupled nucleotide excision repair (NER) of damaged DNA.</text>
</comment>
<gene>
    <name evidence="2" type="ORF">ANCDUO_01114</name>
</gene>
<dbReference type="GO" id="GO:0006289">
    <property type="term" value="P:nucleotide-excision repair"/>
    <property type="evidence" value="ECO:0007669"/>
    <property type="project" value="InterPro"/>
</dbReference>
<reference evidence="2 3" key="1">
    <citation type="submission" date="2013-12" db="EMBL/GenBank/DDBJ databases">
        <title>Draft genome of the parsitic nematode Ancylostoma duodenale.</title>
        <authorList>
            <person name="Mitreva M."/>
        </authorList>
    </citation>
    <scope>NUCLEOTIDE SEQUENCE [LARGE SCALE GENOMIC DNA]</scope>
    <source>
        <strain evidence="2 3">Zhejiang</strain>
    </source>
</reference>
<evidence type="ECO:0000256" key="1">
    <source>
        <dbReference type="RuleBase" id="RU364024"/>
    </source>
</evidence>
<dbReference type="GO" id="GO:0000439">
    <property type="term" value="C:transcription factor TFIIH core complex"/>
    <property type="evidence" value="ECO:0007669"/>
    <property type="project" value="InterPro"/>
</dbReference>
<dbReference type="Pfam" id="PF03849">
    <property type="entry name" value="Tfb2"/>
    <property type="match status" value="1"/>
</dbReference>
<keyword evidence="1" id="KW-0234">DNA repair</keyword>
<keyword evidence="1" id="KW-0804">Transcription</keyword>
<comment type="similarity">
    <text evidence="1">Belongs to the TFB2 family.</text>
</comment>
<dbReference type="Proteomes" id="UP000054047">
    <property type="component" value="Unassembled WGS sequence"/>
</dbReference>
<organism evidence="2 3">
    <name type="scientific">Ancylostoma duodenale</name>
    <dbReference type="NCBI Taxonomy" id="51022"/>
    <lineage>
        <taxon>Eukaryota</taxon>
        <taxon>Metazoa</taxon>
        <taxon>Ecdysozoa</taxon>
        <taxon>Nematoda</taxon>
        <taxon>Chromadorea</taxon>
        <taxon>Rhabditida</taxon>
        <taxon>Rhabditina</taxon>
        <taxon>Rhabditomorpha</taxon>
        <taxon>Strongyloidea</taxon>
        <taxon>Ancylostomatidae</taxon>
        <taxon>Ancylostomatinae</taxon>
        <taxon>Ancylostoma</taxon>
    </lineage>
</organism>
<dbReference type="GO" id="GO:0005675">
    <property type="term" value="C:transcription factor TFIIH holo complex"/>
    <property type="evidence" value="ECO:0007669"/>
    <property type="project" value="TreeGrafter"/>
</dbReference>
<protein>
    <recommendedName>
        <fullName evidence="1">General transcription factor IIH subunit 4</fullName>
    </recommendedName>
</protein>
<evidence type="ECO:0000313" key="3">
    <source>
        <dbReference type="Proteomes" id="UP000054047"/>
    </source>
</evidence>
<dbReference type="AlphaFoldDB" id="A0A0C2HG22"/>
<dbReference type="PANTHER" id="PTHR13152">
    <property type="entry name" value="TFIIH, POLYPEPTIDE 4"/>
    <property type="match status" value="1"/>
</dbReference>
<accession>A0A0C2HG22</accession>
<dbReference type="PANTHER" id="PTHR13152:SF0">
    <property type="entry name" value="GENERAL TRANSCRIPTION FACTOR IIH SUBUNIT 4"/>
    <property type="match status" value="1"/>
</dbReference>
<dbReference type="InterPro" id="IPR004598">
    <property type="entry name" value="TFIIH_p52/Tfb2"/>
</dbReference>
<keyword evidence="1" id="KW-0805">Transcription regulation</keyword>
<sequence>MAATGTLPSSGNLFLDYVCTLSTEDRSFLYAQPACALFVFRMLPSVSQQVVIKMIWNSNVSASMSHDTSKTELESSQKLLLKLGLVTSAGRLHPLFRQSYLRAIMLGTQKCSKINPVEVDVKRRQNEKELGKKAGERWECILRRGFIQYSI</sequence>
<dbReference type="GO" id="GO:0001671">
    <property type="term" value="F:ATPase activator activity"/>
    <property type="evidence" value="ECO:0007669"/>
    <property type="project" value="InterPro"/>
</dbReference>
<dbReference type="OrthoDB" id="364513at2759"/>
<name>A0A0C2HG22_9BILA</name>
<proteinExistence type="inferred from homology"/>
<keyword evidence="3" id="KW-1185">Reference proteome</keyword>
<dbReference type="GO" id="GO:0003690">
    <property type="term" value="F:double-stranded DNA binding"/>
    <property type="evidence" value="ECO:0007669"/>
    <property type="project" value="TreeGrafter"/>
</dbReference>
<dbReference type="EMBL" id="KN726348">
    <property type="protein sequence ID" value="KIH68546.1"/>
    <property type="molecule type" value="Genomic_DNA"/>
</dbReference>
<keyword evidence="1" id="KW-0227">DNA damage</keyword>
<evidence type="ECO:0000313" key="2">
    <source>
        <dbReference type="EMBL" id="KIH68546.1"/>
    </source>
</evidence>
<keyword evidence="1" id="KW-0539">Nucleus</keyword>
<comment type="subcellular location">
    <subcellularLocation>
        <location evidence="1">Nucleus</location>
    </subcellularLocation>
</comment>